<comment type="similarity">
    <text evidence="2">Belongs to the RseB family.</text>
</comment>
<dbReference type="GO" id="GO:0045152">
    <property type="term" value="F:antisigma factor binding"/>
    <property type="evidence" value="ECO:0007669"/>
    <property type="project" value="TreeGrafter"/>
</dbReference>
<proteinExistence type="inferred from homology"/>
<gene>
    <name evidence="7" type="ORF">RM544_15400</name>
</gene>
<name>A0AAW8R412_9ALTE</name>
<dbReference type="InterPro" id="IPR038484">
    <property type="entry name" value="MucB/RseB_C_sf"/>
</dbReference>
<dbReference type="PANTHER" id="PTHR38782">
    <property type="match status" value="1"/>
</dbReference>
<keyword evidence="4" id="KW-0574">Periplasm</keyword>
<feature type="domain" description="MucB/RseB N-terminal" evidence="5">
    <location>
        <begin position="55"/>
        <end position="238"/>
    </location>
</feature>
<dbReference type="PIRSF" id="PIRSF005427">
    <property type="entry name" value="RseB"/>
    <property type="match status" value="1"/>
</dbReference>
<dbReference type="InterPro" id="IPR033434">
    <property type="entry name" value="MucB/RseB_N"/>
</dbReference>
<evidence type="ECO:0000313" key="7">
    <source>
        <dbReference type="EMBL" id="MDT0583937.1"/>
    </source>
</evidence>
<evidence type="ECO:0000259" key="5">
    <source>
        <dbReference type="Pfam" id="PF03888"/>
    </source>
</evidence>
<dbReference type="Proteomes" id="UP001249020">
    <property type="component" value="Unassembled WGS sequence"/>
</dbReference>
<accession>A0AAW8R412</accession>
<dbReference type="Gene3D" id="2.50.20.10">
    <property type="entry name" value="Lipoprotein localisation LolA/LolB/LppX"/>
    <property type="match status" value="1"/>
</dbReference>
<comment type="caution">
    <text evidence="7">The sequence shown here is derived from an EMBL/GenBank/DDBJ whole genome shotgun (WGS) entry which is preliminary data.</text>
</comment>
<evidence type="ECO:0000256" key="3">
    <source>
        <dbReference type="ARBA" id="ARBA00022729"/>
    </source>
</evidence>
<dbReference type="InterPro" id="IPR033436">
    <property type="entry name" value="MucB/RseB_C"/>
</dbReference>
<keyword evidence="8" id="KW-1185">Reference proteome</keyword>
<protein>
    <submittedName>
        <fullName evidence="7">MucB/RseB C-terminal domain-containing protein</fullName>
    </submittedName>
</protein>
<comment type="subcellular location">
    <subcellularLocation>
        <location evidence="1">Periplasm</location>
    </subcellularLocation>
</comment>
<evidence type="ECO:0000259" key="6">
    <source>
        <dbReference type="Pfam" id="PF17188"/>
    </source>
</evidence>
<dbReference type="RefSeq" id="WP_311362711.1">
    <property type="nucleotide sequence ID" value="NZ_JAVRIE010000007.1"/>
</dbReference>
<evidence type="ECO:0000313" key="8">
    <source>
        <dbReference type="Proteomes" id="UP001249020"/>
    </source>
</evidence>
<organism evidence="7 8">
    <name type="scientific">Brumicola blandensis</name>
    <dbReference type="NCBI Taxonomy" id="3075611"/>
    <lineage>
        <taxon>Bacteria</taxon>
        <taxon>Pseudomonadati</taxon>
        <taxon>Pseudomonadota</taxon>
        <taxon>Gammaproteobacteria</taxon>
        <taxon>Alteromonadales</taxon>
        <taxon>Alteromonadaceae</taxon>
        <taxon>Brumicola</taxon>
    </lineage>
</organism>
<dbReference type="PANTHER" id="PTHR38782:SF1">
    <property type="entry name" value="SIGMA-E FACTOR REGULATORY PROTEIN RSEB"/>
    <property type="match status" value="1"/>
</dbReference>
<sequence>MISFAVVVSGLAFHTLAHSQSTEAKQSQHSETQNSLVEEVSRNVLKEADSFDPRSPKAWLERLAKQTKTQSYEVSFVLNIPGKDAQPYLWRHAVLEDETHIEQLSLLNGPGFEHIRVNNVVSLFQPGYPPYSIAGKAIDGPIPYALLYEPETLEQAYQFILVGRNRVSGRSAQQIRVTSRDKTRYGYQIWLDEETGMLLKLNMYGLNGELLQQIQVTQLKLDERIADIFKQLQRDSLPKAITVKMPPQRQHEWRLAFVPVGMRVVKQDIHQLAITGQVVEYSLFSDGLVNVSVYIQAASGAFQEDVNLNSGANTVHSRTNGKVQVTVVGDIPLVTAQLMAESIEVINPQ</sequence>
<dbReference type="Pfam" id="PF17188">
    <property type="entry name" value="MucB_RseB_C"/>
    <property type="match status" value="1"/>
</dbReference>
<evidence type="ECO:0000256" key="2">
    <source>
        <dbReference type="ARBA" id="ARBA00008150"/>
    </source>
</evidence>
<dbReference type="AlphaFoldDB" id="A0AAW8R412"/>
<dbReference type="GO" id="GO:0030288">
    <property type="term" value="C:outer membrane-bounded periplasmic space"/>
    <property type="evidence" value="ECO:0007669"/>
    <property type="project" value="TreeGrafter"/>
</dbReference>
<dbReference type="GO" id="GO:0032885">
    <property type="term" value="P:regulation of polysaccharide biosynthetic process"/>
    <property type="evidence" value="ECO:0007669"/>
    <property type="project" value="TreeGrafter"/>
</dbReference>
<feature type="domain" description="MucB/RseB C-terminal" evidence="6">
    <location>
        <begin position="248"/>
        <end position="344"/>
    </location>
</feature>
<dbReference type="Pfam" id="PF03888">
    <property type="entry name" value="MucB_RseB"/>
    <property type="match status" value="1"/>
</dbReference>
<reference evidence="7 8" key="1">
    <citation type="submission" date="2023-09" db="EMBL/GenBank/DDBJ databases">
        <authorList>
            <person name="Rey-Velasco X."/>
        </authorList>
    </citation>
    <scope>NUCLEOTIDE SEQUENCE [LARGE SCALE GENOMIC DNA]</scope>
    <source>
        <strain evidence="7 8">W409</strain>
    </source>
</reference>
<keyword evidence="3" id="KW-0732">Signal</keyword>
<evidence type="ECO:0000256" key="4">
    <source>
        <dbReference type="ARBA" id="ARBA00022764"/>
    </source>
</evidence>
<dbReference type="Gene3D" id="3.30.200.100">
    <property type="entry name" value="MucB/RseB, C-terminal domain"/>
    <property type="match status" value="1"/>
</dbReference>
<dbReference type="CDD" id="cd16327">
    <property type="entry name" value="RseB"/>
    <property type="match status" value="1"/>
</dbReference>
<evidence type="ECO:0000256" key="1">
    <source>
        <dbReference type="ARBA" id="ARBA00004418"/>
    </source>
</evidence>
<dbReference type="EMBL" id="JAVRIE010000007">
    <property type="protein sequence ID" value="MDT0583937.1"/>
    <property type="molecule type" value="Genomic_DNA"/>
</dbReference>
<dbReference type="InterPro" id="IPR005588">
    <property type="entry name" value="MucB_RseB"/>
</dbReference>